<gene>
    <name evidence="2" type="ORF">DXG03_002131</name>
</gene>
<dbReference type="EMBL" id="JABCKV010000158">
    <property type="protein sequence ID" value="KAG5642786.1"/>
    <property type="molecule type" value="Genomic_DNA"/>
</dbReference>
<reference evidence="2" key="1">
    <citation type="submission" date="2020-07" db="EMBL/GenBank/DDBJ databases">
        <authorList>
            <person name="Nieuwenhuis M."/>
            <person name="Van De Peppel L.J.J."/>
        </authorList>
    </citation>
    <scope>NUCLEOTIDE SEQUENCE</scope>
    <source>
        <strain evidence="2">AP01</strain>
        <tissue evidence="2">Mycelium</tissue>
    </source>
</reference>
<feature type="compositionally biased region" description="Acidic residues" evidence="1">
    <location>
        <begin position="118"/>
        <end position="128"/>
    </location>
</feature>
<accession>A0A9P7G475</accession>
<feature type="region of interest" description="Disordered" evidence="1">
    <location>
        <begin position="1"/>
        <end position="272"/>
    </location>
</feature>
<organism evidence="2 3">
    <name type="scientific">Asterophora parasitica</name>
    <dbReference type="NCBI Taxonomy" id="117018"/>
    <lineage>
        <taxon>Eukaryota</taxon>
        <taxon>Fungi</taxon>
        <taxon>Dikarya</taxon>
        <taxon>Basidiomycota</taxon>
        <taxon>Agaricomycotina</taxon>
        <taxon>Agaricomycetes</taxon>
        <taxon>Agaricomycetidae</taxon>
        <taxon>Agaricales</taxon>
        <taxon>Tricholomatineae</taxon>
        <taxon>Lyophyllaceae</taxon>
        <taxon>Asterophora</taxon>
    </lineage>
</organism>
<dbReference type="OrthoDB" id="3069657at2759"/>
<evidence type="ECO:0000313" key="2">
    <source>
        <dbReference type="EMBL" id="KAG5642786.1"/>
    </source>
</evidence>
<dbReference type="Proteomes" id="UP000775547">
    <property type="component" value="Unassembled WGS sequence"/>
</dbReference>
<feature type="compositionally biased region" description="Low complexity" evidence="1">
    <location>
        <begin position="137"/>
        <end position="147"/>
    </location>
</feature>
<keyword evidence="3" id="KW-1185">Reference proteome</keyword>
<evidence type="ECO:0000313" key="3">
    <source>
        <dbReference type="Proteomes" id="UP000775547"/>
    </source>
</evidence>
<name>A0A9P7G475_9AGAR</name>
<evidence type="ECO:0000256" key="1">
    <source>
        <dbReference type="SAM" id="MobiDB-lite"/>
    </source>
</evidence>
<comment type="caution">
    <text evidence="2">The sequence shown here is derived from an EMBL/GenBank/DDBJ whole genome shotgun (WGS) entry which is preliminary data.</text>
</comment>
<reference evidence="2" key="2">
    <citation type="submission" date="2021-10" db="EMBL/GenBank/DDBJ databases">
        <title>Phylogenomics reveals ancestral predisposition of the termite-cultivated fungus Termitomyces towards a domesticated lifestyle.</title>
        <authorList>
            <person name="Auxier B."/>
            <person name="Grum-Grzhimaylo A."/>
            <person name="Cardenas M.E."/>
            <person name="Lodge J.D."/>
            <person name="Laessoe T."/>
            <person name="Pedersen O."/>
            <person name="Smith M.E."/>
            <person name="Kuyper T.W."/>
            <person name="Franco-Molano E.A."/>
            <person name="Baroni T.J."/>
            <person name="Aanen D.K."/>
        </authorList>
    </citation>
    <scope>NUCLEOTIDE SEQUENCE</scope>
    <source>
        <strain evidence="2">AP01</strain>
        <tissue evidence="2">Mycelium</tissue>
    </source>
</reference>
<feature type="compositionally biased region" description="Low complexity" evidence="1">
    <location>
        <begin position="180"/>
        <end position="211"/>
    </location>
</feature>
<protein>
    <submittedName>
        <fullName evidence="2">Uncharacterized protein</fullName>
    </submittedName>
</protein>
<sequence length="279" mass="30358">MPSHANPRLNSSSPRTPHHVPLPKTPRRTTVDLPPRTPLKEAANLPNRTGTPRTPLSRLRPELELAEDITNTSPGNAELLLTPPPTPPVRARSRLGRADLGPQTGEGDEEGEHQQQQGEEDEEEEERSSEEHGDMPALSLSLSTASTHHTHNDLFMGMGSPHLNADHTTPNPNPKHHYASPSSPSDPFRSSVSSPSHPSNSKYPTHRSPSPSHRPHRPTQFNARKASERLRTTSGYVSFASVEGLGAPPDTPLEGDGDEFPGGDGRGRGRGRWLGWFLG</sequence>
<proteinExistence type="predicted"/>
<dbReference type="AlphaFoldDB" id="A0A9P7G475"/>